<proteinExistence type="predicted"/>
<organism evidence="1">
    <name type="scientific">Nocardia farcinica</name>
    <dbReference type="NCBI Taxonomy" id="37329"/>
    <lineage>
        <taxon>Bacteria</taxon>
        <taxon>Bacillati</taxon>
        <taxon>Actinomycetota</taxon>
        <taxon>Actinomycetes</taxon>
        <taxon>Mycobacteriales</taxon>
        <taxon>Nocardiaceae</taxon>
        <taxon>Nocardia</taxon>
    </lineage>
</organism>
<protein>
    <recommendedName>
        <fullName evidence="2">DUF3800 domain-containing protein</fullName>
    </recommendedName>
</protein>
<accession>A0A449G5K3</accession>
<evidence type="ECO:0000313" key="1">
    <source>
        <dbReference type="EMBL" id="VFA81033.1"/>
    </source>
</evidence>
<dbReference type="EMBL" id="CAACYE010000002">
    <property type="protein sequence ID" value="VFA81033.1"/>
    <property type="molecule type" value="Genomic_DNA"/>
</dbReference>
<sequence>MRSSIVGGVIAVNTLVRIRPAAVSRFRVLDIDGDHATIEAADEVPGRYPFRMRLADLIPDDQAATTPTTTTGTSRIPLSRGKIHKLSPFPHNTLCCMGLSRSGHRLGPAALCCRFWTLGGTQVTSDAAARRARLETAYRNARGPVAYLDESYQVAHTAVPAARTFYIFTAVVVEHAQMEELRAGLVEIAGSRWWHTTEALQSTDGRAKTEDMLSFLSEGPEVSIISLEMPIGPNDRDGEAARRACYRGLASQLAAGRDDAWQPVDLLVLEERNQRALQNRDARNHRELLADKLVPRGTVMHPTSPAVELLLWLPDLVSSAYRRSLTHHDQTKKLFDIVRDRAHFVDPLH</sequence>
<name>A0A449G5K3_NOCFR</name>
<dbReference type="AlphaFoldDB" id="A0A449G5K3"/>
<evidence type="ECO:0008006" key="2">
    <source>
        <dbReference type="Google" id="ProtNLM"/>
    </source>
</evidence>
<gene>
    <name evidence="1" type="ORF">NCTC1935_00058</name>
</gene>
<reference evidence="1" key="1">
    <citation type="submission" date="2019-02" db="EMBL/GenBank/DDBJ databases">
        <authorList>
            <consortium name="Pathogen Informatics"/>
        </authorList>
    </citation>
    <scope>NUCLEOTIDE SEQUENCE</scope>
    <source>
        <strain evidence="1">3012STDY6733949</strain>
    </source>
</reference>